<dbReference type="AlphaFoldDB" id="A0A7T2LLP4"/>
<dbReference type="Proteomes" id="UP000594873">
    <property type="component" value="Chromosome"/>
</dbReference>
<organism evidence="1 2">
    <name type="scientific">Allosphingosinicella flava</name>
    <dbReference type="NCBI Taxonomy" id="2771430"/>
    <lineage>
        <taxon>Bacteria</taxon>
        <taxon>Pseudomonadati</taxon>
        <taxon>Pseudomonadota</taxon>
        <taxon>Alphaproteobacteria</taxon>
        <taxon>Sphingomonadales</taxon>
        <taxon>Sphingomonadaceae</taxon>
        <taxon>Allosphingosinicella</taxon>
    </lineage>
</organism>
<protein>
    <recommendedName>
        <fullName evidence="3">Lipoprotein</fullName>
    </recommendedName>
</protein>
<keyword evidence="2" id="KW-1185">Reference proteome</keyword>
<gene>
    <name evidence="1" type="ORF">IC614_10010</name>
</gene>
<proteinExistence type="predicted"/>
<reference evidence="1 2" key="1">
    <citation type="submission" date="2020-11" db="EMBL/GenBank/DDBJ databases">
        <title>Genome seq and assembly of Sphingosinicella sp.</title>
        <authorList>
            <person name="Chhetri G."/>
        </authorList>
    </citation>
    <scope>NUCLEOTIDE SEQUENCE [LARGE SCALE GENOMIC DNA]</scope>
    <source>
        <strain evidence="1 2">UDD2</strain>
    </source>
</reference>
<sequence>MRALLIPIAALTAACSTYPDAPPNAATDSELATELAGRAAEVPRSCVSQRDLRSNRTVDNGAAILFSGPGDRIYVNRPPAGCPFLDSGRTLVAKSTTGQLCRGDIVDVVDLTSGMHYGSCGLGEFVPYRKAVQ</sequence>
<dbReference type="KEGG" id="sflv:IC614_10010"/>
<dbReference type="PROSITE" id="PS51257">
    <property type="entry name" value="PROKAR_LIPOPROTEIN"/>
    <property type="match status" value="1"/>
</dbReference>
<dbReference type="RefSeq" id="WP_200971238.1">
    <property type="nucleotide sequence ID" value="NZ_CP065592.1"/>
</dbReference>
<evidence type="ECO:0008006" key="3">
    <source>
        <dbReference type="Google" id="ProtNLM"/>
    </source>
</evidence>
<accession>A0A7T2LLP4</accession>
<evidence type="ECO:0000313" key="2">
    <source>
        <dbReference type="Proteomes" id="UP000594873"/>
    </source>
</evidence>
<name>A0A7T2LLP4_9SPHN</name>
<dbReference type="EMBL" id="CP065592">
    <property type="protein sequence ID" value="QPQ54654.1"/>
    <property type="molecule type" value="Genomic_DNA"/>
</dbReference>
<evidence type="ECO:0000313" key="1">
    <source>
        <dbReference type="EMBL" id="QPQ54654.1"/>
    </source>
</evidence>